<dbReference type="InterPro" id="IPR029068">
    <property type="entry name" value="Glyas_Bleomycin-R_OHBP_Dase"/>
</dbReference>
<organism evidence="3 4">
    <name type="scientific">Dictyobacter kobayashii</name>
    <dbReference type="NCBI Taxonomy" id="2014872"/>
    <lineage>
        <taxon>Bacteria</taxon>
        <taxon>Bacillati</taxon>
        <taxon>Chloroflexota</taxon>
        <taxon>Ktedonobacteria</taxon>
        <taxon>Ktedonobacterales</taxon>
        <taxon>Dictyobacteraceae</taxon>
        <taxon>Dictyobacter</taxon>
    </lineage>
</organism>
<dbReference type="GO" id="GO:0004175">
    <property type="term" value="F:endopeptidase activity"/>
    <property type="evidence" value="ECO:0007669"/>
    <property type="project" value="UniProtKB-ARBA"/>
</dbReference>
<dbReference type="Gene3D" id="3.10.180.10">
    <property type="entry name" value="2,3-Dihydroxybiphenyl 1,2-Dioxygenase, domain 1"/>
    <property type="match status" value="1"/>
</dbReference>
<name>A0A402AMZ4_9CHLR</name>
<feature type="transmembrane region" description="Helical" evidence="1">
    <location>
        <begin position="351"/>
        <end position="370"/>
    </location>
</feature>
<reference evidence="4" key="1">
    <citation type="submission" date="2018-12" db="EMBL/GenBank/DDBJ databases">
        <title>Tengunoibacter tsumagoiensis gen. nov., sp. nov., Dictyobacter kobayashii sp. nov., D. alpinus sp. nov., and D. joshuensis sp. nov. and description of Dictyobacteraceae fam. nov. within the order Ktedonobacterales isolated from Tengu-no-mugimeshi.</title>
        <authorList>
            <person name="Wang C.M."/>
            <person name="Zheng Y."/>
            <person name="Sakai Y."/>
            <person name="Toyoda A."/>
            <person name="Minakuchi Y."/>
            <person name="Abe K."/>
            <person name="Yokota A."/>
            <person name="Yabe S."/>
        </authorList>
    </citation>
    <scope>NUCLEOTIDE SEQUENCE [LARGE SCALE GENOMIC DNA]</scope>
    <source>
        <strain evidence="4">Uno11</strain>
    </source>
</reference>
<evidence type="ECO:0000259" key="2">
    <source>
        <dbReference type="PROSITE" id="PS51819"/>
    </source>
</evidence>
<feature type="transmembrane region" description="Helical" evidence="1">
    <location>
        <begin position="185"/>
        <end position="201"/>
    </location>
</feature>
<feature type="transmembrane region" description="Helical" evidence="1">
    <location>
        <begin position="221"/>
        <end position="246"/>
    </location>
</feature>
<comment type="caution">
    <text evidence="3">The sequence shown here is derived from an EMBL/GenBank/DDBJ whole genome shotgun (WGS) entry which is preliminary data.</text>
</comment>
<dbReference type="OrthoDB" id="145968at2"/>
<dbReference type="Proteomes" id="UP000287188">
    <property type="component" value="Unassembled WGS sequence"/>
</dbReference>
<dbReference type="Pfam" id="PF02517">
    <property type="entry name" value="Rce1-like"/>
    <property type="match status" value="1"/>
</dbReference>
<dbReference type="PROSITE" id="PS51819">
    <property type="entry name" value="VOC"/>
    <property type="match status" value="1"/>
</dbReference>
<dbReference type="InterPro" id="IPR037523">
    <property type="entry name" value="VOC_core"/>
</dbReference>
<keyword evidence="1" id="KW-1133">Transmembrane helix</keyword>
<dbReference type="AlphaFoldDB" id="A0A402AMZ4"/>
<feature type="domain" description="VOC" evidence="2">
    <location>
        <begin position="5"/>
        <end position="125"/>
    </location>
</feature>
<dbReference type="GO" id="GO:0080120">
    <property type="term" value="P:CAAX-box protein maturation"/>
    <property type="evidence" value="ECO:0007669"/>
    <property type="project" value="UniProtKB-ARBA"/>
</dbReference>
<dbReference type="EMBL" id="BIFS01000001">
    <property type="protein sequence ID" value="GCE20404.1"/>
    <property type="molecule type" value="Genomic_DNA"/>
</dbReference>
<proteinExistence type="predicted"/>
<evidence type="ECO:0000313" key="3">
    <source>
        <dbReference type="EMBL" id="GCE20404.1"/>
    </source>
</evidence>
<evidence type="ECO:0000313" key="4">
    <source>
        <dbReference type="Proteomes" id="UP000287188"/>
    </source>
</evidence>
<keyword evidence="4" id="KW-1185">Reference proteome</keyword>
<dbReference type="RefSeq" id="WP_126552092.1">
    <property type="nucleotide sequence ID" value="NZ_BIFS01000001.1"/>
</dbReference>
<feature type="transmembrane region" description="Helical" evidence="1">
    <location>
        <begin position="320"/>
        <end position="344"/>
    </location>
</feature>
<evidence type="ECO:0000256" key="1">
    <source>
        <dbReference type="SAM" id="Phobius"/>
    </source>
</evidence>
<feature type="transmembrane region" description="Helical" evidence="1">
    <location>
        <begin position="296"/>
        <end position="314"/>
    </location>
</feature>
<sequence>MVNVGMGELVEIILPVHDMNLQVAFYRDILGLHVYEPEGVQDFRDFYDVKLYTGTCMLVLHVVRGEEIVGENAPKLVFRVADLRQSRTLLLEQNIEISEIRSPEIGQLICDGKDPEGNIFSLESSDQTAQLPIPVTSQPGRAPTYVSINSHRGRSITLLRDNKILIALEVLGIMLLNIARTSFNLVSFMTIFLVIMALLWLRGSSWSQMGLRTPLRWRFTILSGLIGGLILFAISTLVVGPIVTAITHTTPDTQVFNTVRGNPGELFTTLISIWSTVAFGEELVYRGYLFNRIADIFGGGGAGWTIALFGQAIIFGSSHIYQGMAGVLLTGAYGFLSGIFYLLYKRNLWPCVIAHGLIDTISIVLTFLGWA</sequence>
<protein>
    <recommendedName>
        <fullName evidence="2">VOC domain-containing protein</fullName>
    </recommendedName>
</protein>
<dbReference type="SUPFAM" id="SSF54593">
    <property type="entry name" value="Glyoxalase/Bleomycin resistance protein/Dihydroxybiphenyl dioxygenase"/>
    <property type="match status" value="1"/>
</dbReference>
<feature type="transmembrane region" description="Helical" evidence="1">
    <location>
        <begin position="266"/>
        <end position="284"/>
    </location>
</feature>
<dbReference type="InterPro" id="IPR003675">
    <property type="entry name" value="Rce1/LyrA-like_dom"/>
</dbReference>
<accession>A0A402AMZ4</accession>
<keyword evidence="1" id="KW-0812">Transmembrane</keyword>
<gene>
    <name evidence="3" type="ORF">KDK_42040</name>
</gene>
<keyword evidence="1" id="KW-0472">Membrane</keyword>